<dbReference type="OrthoDB" id="9806494at2"/>
<organism evidence="1 2">
    <name type="scientific">Phreatobacter stygius</name>
    <dbReference type="NCBI Taxonomy" id="1940610"/>
    <lineage>
        <taxon>Bacteria</taxon>
        <taxon>Pseudomonadati</taxon>
        <taxon>Pseudomonadota</taxon>
        <taxon>Alphaproteobacteria</taxon>
        <taxon>Hyphomicrobiales</taxon>
        <taxon>Phreatobacteraceae</taxon>
        <taxon>Phreatobacter</taxon>
    </lineage>
</organism>
<dbReference type="RefSeq" id="WP_136960292.1">
    <property type="nucleotide sequence ID" value="NZ_CP039690.1"/>
</dbReference>
<dbReference type="SUPFAM" id="SSF160379">
    <property type="entry name" value="SP0830-like"/>
    <property type="match status" value="1"/>
</dbReference>
<keyword evidence="2" id="KW-1185">Reference proteome</keyword>
<dbReference type="PIRSF" id="PIRSF008502">
    <property type="entry name" value="UCP008502"/>
    <property type="match status" value="1"/>
</dbReference>
<dbReference type="Pfam" id="PF08002">
    <property type="entry name" value="DUF1697"/>
    <property type="match status" value="1"/>
</dbReference>
<dbReference type="Proteomes" id="UP000298781">
    <property type="component" value="Chromosome"/>
</dbReference>
<sequence>MTVLIGLIRAIGPATHAKMSMQDLREGCQAAGLARVATYIQTGNLIIETRKSPATVQAIVERVLRRFDLANLVVLRRPDDLAAIVAANPFPEAAEARPSELCVCFLAATPRPESVTALAQHQGPERLAFCGDDLCVDYPTGATGSKLLPGVIERRLGTLGTARNWNTVQKLLAMAQTF</sequence>
<reference evidence="1 2" key="1">
    <citation type="submission" date="2019-04" db="EMBL/GenBank/DDBJ databases">
        <title>Phreatobacter aquaticus sp. nov.</title>
        <authorList>
            <person name="Choi A."/>
        </authorList>
    </citation>
    <scope>NUCLEOTIDE SEQUENCE [LARGE SCALE GENOMIC DNA]</scope>
    <source>
        <strain evidence="1 2">KCTC 52518</strain>
    </source>
</reference>
<gene>
    <name evidence="1" type="ORF">E8M01_11775</name>
</gene>
<dbReference type="KEGG" id="pstg:E8M01_11775"/>
<name>A0A4D7AXJ8_9HYPH</name>
<dbReference type="PANTHER" id="PTHR36439:SF1">
    <property type="entry name" value="DUF1697 DOMAIN-CONTAINING PROTEIN"/>
    <property type="match status" value="1"/>
</dbReference>
<dbReference type="EMBL" id="CP039690">
    <property type="protein sequence ID" value="QCI64841.1"/>
    <property type="molecule type" value="Genomic_DNA"/>
</dbReference>
<protein>
    <submittedName>
        <fullName evidence="1">DUF1697 domain-containing protein</fullName>
    </submittedName>
</protein>
<evidence type="ECO:0000313" key="2">
    <source>
        <dbReference type="Proteomes" id="UP000298781"/>
    </source>
</evidence>
<dbReference type="InterPro" id="IPR012545">
    <property type="entry name" value="DUF1697"/>
</dbReference>
<evidence type="ECO:0000313" key="1">
    <source>
        <dbReference type="EMBL" id="QCI64841.1"/>
    </source>
</evidence>
<dbReference type="Gene3D" id="3.30.70.1280">
    <property type="entry name" value="SP0830-like domains"/>
    <property type="match status" value="1"/>
</dbReference>
<proteinExistence type="predicted"/>
<accession>A0A4D7AXJ8</accession>
<dbReference type="AlphaFoldDB" id="A0A4D7AXJ8"/>
<dbReference type="PANTHER" id="PTHR36439">
    <property type="entry name" value="BLL4334 PROTEIN"/>
    <property type="match status" value="1"/>
</dbReference>